<sequence length="131" mass="14314">MAKLENLGTHLTVHSLPRSAKSRIPSASLSARRRSASLAQALRLTHSLVLSRSSAIVVAPHLHLTHSLCPSFSFAHRPPQSHPSPPHSFPHSHLLTSCRSSLTFPSRLGGSHRWTVSPICVLCLQFTLHTI</sequence>
<name>A0A2P5AB31_PARAD</name>
<evidence type="ECO:0000313" key="1">
    <source>
        <dbReference type="EMBL" id="PON33750.1"/>
    </source>
</evidence>
<dbReference type="Proteomes" id="UP000237105">
    <property type="component" value="Unassembled WGS sequence"/>
</dbReference>
<organism evidence="1 2">
    <name type="scientific">Parasponia andersonii</name>
    <name type="common">Sponia andersonii</name>
    <dbReference type="NCBI Taxonomy" id="3476"/>
    <lineage>
        <taxon>Eukaryota</taxon>
        <taxon>Viridiplantae</taxon>
        <taxon>Streptophyta</taxon>
        <taxon>Embryophyta</taxon>
        <taxon>Tracheophyta</taxon>
        <taxon>Spermatophyta</taxon>
        <taxon>Magnoliopsida</taxon>
        <taxon>eudicotyledons</taxon>
        <taxon>Gunneridae</taxon>
        <taxon>Pentapetalae</taxon>
        <taxon>rosids</taxon>
        <taxon>fabids</taxon>
        <taxon>Rosales</taxon>
        <taxon>Cannabaceae</taxon>
        <taxon>Parasponia</taxon>
    </lineage>
</organism>
<comment type="caution">
    <text evidence="1">The sequence shown here is derived from an EMBL/GenBank/DDBJ whole genome shotgun (WGS) entry which is preliminary data.</text>
</comment>
<accession>A0A2P5AB31</accession>
<reference evidence="2" key="1">
    <citation type="submission" date="2016-06" db="EMBL/GenBank/DDBJ databases">
        <title>Parallel loss of symbiosis genes in relatives of nitrogen-fixing non-legume Parasponia.</title>
        <authorList>
            <person name="Van Velzen R."/>
            <person name="Holmer R."/>
            <person name="Bu F."/>
            <person name="Rutten L."/>
            <person name="Van Zeijl A."/>
            <person name="Liu W."/>
            <person name="Santuari L."/>
            <person name="Cao Q."/>
            <person name="Sharma T."/>
            <person name="Shen D."/>
            <person name="Roswanjaya Y."/>
            <person name="Wardhani T."/>
            <person name="Kalhor M.S."/>
            <person name="Jansen J."/>
            <person name="Van den Hoogen J."/>
            <person name="Gungor B."/>
            <person name="Hartog M."/>
            <person name="Hontelez J."/>
            <person name="Verver J."/>
            <person name="Yang W.-C."/>
            <person name="Schijlen E."/>
            <person name="Repin R."/>
            <person name="Schilthuizen M."/>
            <person name="Schranz E."/>
            <person name="Heidstra R."/>
            <person name="Miyata K."/>
            <person name="Fedorova E."/>
            <person name="Kohlen W."/>
            <person name="Bisseling T."/>
            <person name="Smit S."/>
            <person name="Geurts R."/>
        </authorList>
    </citation>
    <scope>NUCLEOTIDE SEQUENCE [LARGE SCALE GENOMIC DNA]</scope>
    <source>
        <strain evidence="2">cv. WU1-14</strain>
    </source>
</reference>
<gene>
    <name evidence="1" type="ORF">PanWU01x14_350220</name>
</gene>
<evidence type="ECO:0000313" key="2">
    <source>
        <dbReference type="Proteomes" id="UP000237105"/>
    </source>
</evidence>
<proteinExistence type="predicted"/>
<dbReference type="AlphaFoldDB" id="A0A2P5AB31"/>
<dbReference type="EMBL" id="JXTB01000707">
    <property type="protein sequence ID" value="PON33750.1"/>
    <property type="molecule type" value="Genomic_DNA"/>
</dbReference>
<protein>
    <submittedName>
        <fullName evidence="1">Uncharacterized protein</fullName>
    </submittedName>
</protein>
<keyword evidence="2" id="KW-1185">Reference proteome</keyword>